<dbReference type="AlphaFoldDB" id="A0A3P7PB22"/>
<gene>
    <name evidence="2" type="ORF">DILT_LOCUS12862</name>
</gene>
<organism evidence="2 3">
    <name type="scientific">Dibothriocephalus latus</name>
    <name type="common">Fish tapeworm</name>
    <name type="synonym">Diphyllobothrium latum</name>
    <dbReference type="NCBI Taxonomy" id="60516"/>
    <lineage>
        <taxon>Eukaryota</taxon>
        <taxon>Metazoa</taxon>
        <taxon>Spiralia</taxon>
        <taxon>Lophotrochozoa</taxon>
        <taxon>Platyhelminthes</taxon>
        <taxon>Cestoda</taxon>
        <taxon>Eucestoda</taxon>
        <taxon>Diphyllobothriidea</taxon>
        <taxon>Diphyllobothriidae</taxon>
        <taxon>Dibothriocephalus</taxon>
    </lineage>
</organism>
<protein>
    <submittedName>
        <fullName evidence="2">Uncharacterized protein</fullName>
    </submittedName>
</protein>
<accession>A0A3P7PB22</accession>
<name>A0A3P7PB22_DIBLA</name>
<sequence>MHFPLRVTPTDIKTVFLSIDKCVLLTLLDSAKLIGCPWSDHNSAYTYSPLTNNKFCVNRVGNETIALSAMSTGQEPVELEGDVSAVIPKSARYYLYFVAAAFVLLLILLLYLEKVLCFRICQGRTCFDPMRTSKCSNCSTFTLTLLIGNWTFYD</sequence>
<keyword evidence="1" id="KW-0472">Membrane</keyword>
<evidence type="ECO:0000256" key="1">
    <source>
        <dbReference type="SAM" id="Phobius"/>
    </source>
</evidence>
<evidence type="ECO:0000313" key="2">
    <source>
        <dbReference type="EMBL" id="VDN17192.1"/>
    </source>
</evidence>
<keyword evidence="3" id="KW-1185">Reference proteome</keyword>
<keyword evidence="1" id="KW-0812">Transmembrane</keyword>
<proteinExistence type="predicted"/>
<dbReference type="EMBL" id="UYRU01067953">
    <property type="protein sequence ID" value="VDN17192.1"/>
    <property type="molecule type" value="Genomic_DNA"/>
</dbReference>
<reference evidence="2 3" key="1">
    <citation type="submission" date="2018-11" db="EMBL/GenBank/DDBJ databases">
        <authorList>
            <consortium name="Pathogen Informatics"/>
        </authorList>
    </citation>
    <scope>NUCLEOTIDE SEQUENCE [LARGE SCALE GENOMIC DNA]</scope>
</reference>
<dbReference type="Proteomes" id="UP000281553">
    <property type="component" value="Unassembled WGS sequence"/>
</dbReference>
<keyword evidence="1" id="KW-1133">Transmembrane helix</keyword>
<evidence type="ECO:0000313" key="3">
    <source>
        <dbReference type="Proteomes" id="UP000281553"/>
    </source>
</evidence>
<feature type="transmembrane region" description="Helical" evidence="1">
    <location>
        <begin position="93"/>
        <end position="112"/>
    </location>
</feature>